<proteinExistence type="predicted"/>
<dbReference type="AlphaFoldDB" id="A0A2T0WFF3"/>
<protein>
    <recommendedName>
        <fullName evidence="3">Lipoprotein</fullName>
    </recommendedName>
</protein>
<evidence type="ECO:0000313" key="2">
    <source>
        <dbReference type="Proteomes" id="UP000238157"/>
    </source>
</evidence>
<name>A0A2T0WFF3_9BACT</name>
<keyword evidence="2" id="KW-1185">Reference proteome</keyword>
<dbReference type="EMBL" id="PVTR01000012">
    <property type="protein sequence ID" value="PRY85429.1"/>
    <property type="molecule type" value="Genomic_DNA"/>
</dbReference>
<dbReference type="RefSeq" id="WP_106134968.1">
    <property type="nucleotide sequence ID" value="NZ_PVTR01000012.1"/>
</dbReference>
<organism evidence="1 2">
    <name type="scientific">Mongoliibacter ruber</name>
    <dbReference type="NCBI Taxonomy" id="1750599"/>
    <lineage>
        <taxon>Bacteria</taxon>
        <taxon>Pseudomonadati</taxon>
        <taxon>Bacteroidota</taxon>
        <taxon>Cytophagia</taxon>
        <taxon>Cytophagales</taxon>
        <taxon>Cyclobacteriaceae</taxon>
        <taxon>Mongoliibacter</taxon>
    </lineage>
</organism>
<dbReference type="OrthoDB" id="836926at2"/>
<sequence length="236" mass="26778">MAKLFLTLLVIVILFSGCNILQKSAKQELTDGFYIKITEHKKEKVYVDVIEDSVLVYPATTYNNKAAIDTVRSLKLQTSEYESKEDLEFTLSQNSFDIDFLVVPAKFRFPTKNVPTQLNSELNGSVFLGYRTDRYYIKRKPNSLNIQEQRITHLGYSMGLFTGIGNTFMSPTTTNDRLLQEYDGLVWSKGLAVIIGLNNFSVGIAFGFDNLLDQNSSIWIYENKPWLGIALGLNLN</sequence>
<evidence type="ECO:0008006" key="3">
    <source>
        <dbReference type="Google" id="ProtNLM"/>
    </source>
</evidence>
<accession>A0A2T0WFF3</accession>
<dbReference type="Proteomes" id="UP000238157">
    <property type="component" value="Unassembled WGS sequence"/>
</dbReference>
<evidence type="ECO:0000313" key="1">
    <source>
        <dbReference type="EMBL" id="PRY85429.1"/>
    </source>
</evidence>
<gene>
    <name evidence="1" type="ORF">CLW00_11210</name>
</gene>
<comment type="caution">
    <text evidence="1">The sequence shown here is derived from an EMBL/GenBank/DDBJ whole genome shotgun (WGS) entry which is preliminary data.</text>
</comment>
<dbReference type="PROSITE" id="PS51257">
    <property type="entry name" value="PROKAR_LIPOPROTEIN"/>
    <property type="match status" value="1"/>
</dbReference>
<reference evidence="1 2" key="1">
    <citation type="submission" date="2018-03" db="EMBL/GenBank/DDBJ databases">
        <title>Genomic Encyclopedia of Archaeal and Bacterial Type Strains, Phase II (KMG-II): from individual species to whole genera.</title>
        <authorList>
            <person name="Goeker M."/>
        </authorList>
    </citation>
    <scope>NUCLEOTIDE SEQUENCE [LARGE SCALE GENOMIC DNA]</scope>
    <source>
        <strain evidence="1 2">DSM 27929</strain>
    </source>
</reference>